<keyword evidence="3" id="KW-1185">Reference proteome</keyword>
<organism evidence="2 3">
    <name type="scientific">Mesorhizobium qingshengii</name>
    <dbReference type="NCBI Taxonomy" id="1165689"/>
    <lineage>
        <taxon>Bacteria</taxon>
        <taxon>Pseudomonadati</taxon>
        <taxon>Pseudomonadota</taxon>
        <taxon>Alphaproteobacteria</taxon>
        <taxon>Hyphomicrobiales</taxon>
        <taxon>Phyllobacteriaceae</taxon>
        <taxon>Mesorhizobium</taxon>
    </lineage>
</organism>
<feature type="compositionally biased region" description="Polar residues" evidence="1">
    <location>
        <begin position="1"/>
        <end position="13"/>
    </location>
</feature>
<accession>A0ABT4QZ92</accession>
<dbReference type="EMBL" id="JAPFQA010000011">
    <property type="protein sequence ID" value="MCZ8546885.1"/>
    <property type="molecule type" value="Genomic_DNA"/>
</dbReference>
<evidence type="ECO:0000313" key="2">
    <source>
        <dbReference type="EMBL" id="MCZ8546885.1"/>
    </source>
</evidence>
<feature type="region of interest" description="Disordered" evidence="1">
    <location>
        <begin position="1"/>
        <end position="22"/>
    </location>
</feature>
<dbReference type="RefSeq" id="WP_269907225.1">
    <property type="nucleotide sequence ID" value="NZ_JAPFQA010000011.1"/>
</dbReference>
<reference evidence="2" key="1">
    <citation type="submission" date="2022-11" db="EMBL/GenBank/DDBJ databases">
        <authorList>
            <person name="Coimbra C."/>
        </authorList>
    </citation>
    <scope>NUCLEOTIDE SEQUENCE</scope>
    <source>
        <strain evidence="2">Jales19</strain>
    </source>
</reference>
<dbReference type="Proteomes" id="UP001152178">
    <property type="component" value="Unassembled WGS sequence"/>
</dbReference>
<feature type="region of interest" description="Disordered" evidence="1">
    <location>
        <begin position="80"/>
        <end position="101"/>
    </location>
</feature>
<proteinExistence type="predicted"/>
<sequence length="101" mass="11380">MAITSSGRVTGTSHPGKPFRNSQQAVFLRRNQMARRALLKMDSRKPYETPKWWPGGDDREAMCCSFCGGRDHRYEQCPQRNHAIDPSSDTAGDALPRPALF</sequence>
<gene>
    <name evidence="2" type="ORF">OOJ09_22085</name>
</gene>
<protein>
    <submittedName>
        <fullName evidence="2">Uncharacterized protein</fullName>
    </submittedName>
</protein>
<comment type="caution">
    <text evidence="2">The sequence shown here is derived from an EMBL/GenBank/DDBJ whole genome shotgun (WGS) entry which is preliminary data.</text>
</comment>
<name>A0ABT4QZ92_9HYPH</name>
<evidence type="ECO:0000313" key="3">
    <source>
        <dbReference type="Proteomes" id="UP001152178"/>
    </source>
</evidence>
<evidence type="ECO:0000256" key="1">
    <source>
        <dbReference type="SAM" id="MobiDB-lite"/>
    </source>
</evidence>